<dbReference type="GO" id="GO:0031966">
    <property type="term" value="C:mitochondrial membrane"/>
    <property type="evidence" value="ECO:0007669"/>
    <property type="project" value="UniProtKB-SubCell"/>
</dbReference>
<keyword evidence="5 9" id="KW-0812">Transmembrane</keyword>
<evidence type="ECO:0000256" key="1">
    <source>
        <dbReference type="ARBA" id="ARBA00004370"/>
    </source>
</evidence>
<comment type="similarity">
    <text evidence="2 9">Belongs to the complex I subunit 3 family.</text>
</comment>
<dbReference type="PANTHER" id="PTHR11058:SF9">
    <property type="entry name" value="NADH-UBIQUINONE OXIDOREDUCTASE CHAIN 3"/>
    <property type="match status" value="1"/>
</dbReference>
<evidence type="ECO:0000256" key="4">
    <source>
        <dbReference type="ARBA" id="ARBA00022448"/>
    </source>
</evidence>
<evidence type="ECO:0000256" key="2">
    <source>
        <dbReference type="ARBA" id="ARBA00008472"/>
    </source>
</evidence>
<comment type="function">
    <text evidence="9">Core subunit of the mitochondrial membrane respiratory chain NADH dehydrogenase (Complex I) which catalyzes electron transfer from NADH through the respiratory chain, using ubiquinone as an electron acceptor. Essential for the catalytic activity of complex I.</text>
</comment>
<gene>
    <name evidence="10" type="primary">nad3</name>
</gene>
<dbReference type="PANTHER" id="PTHR11058">
    <property type="entry name" value="NADH-UBIQUINONE OXIDOREDUCTASE CHAIN 3"/>
    <property type="match status" value="1"/>
</dbReference>
<evidence type="ECO:0000256" key="9">
    <source>
        <dbReference type="RuleBase" id="RU003640"/>
    </source>
</evidence>
<keyword evidence="4 9" id="KW-0813">Transport</keyword>
<keyword evidence="7 9" id="KW-0472">Membrane</keyword>
<dbReference type="Pfam" id="PF00507">
    <property type="entry name" value="Oxidored_q4"/>
    <property type="match status" value="1"/>
</dbReference>
<keyword evidence="9" id="KW-0520">NAD</keyword>
<evidence type="ECO:0000256" key="5">
    <source>
        <dbReference type="ARBA" id="ARBA00022692"/>
    </source>
</evidence>
<evidence type="ECO:0000256" key="3">
    <source>
        <dbReference type="ARBA" id="ARBA00021007"/>
    </source>
</evidence>
<dbReference type="EC" id="7.1.1.2" evidence="9"/>
<organism evidence="10">
    <name type="scientific">Pocillopora damicornis</name>
    <name type="common">Cauliflower coral</name>
    <name type="synonym">Millepora damicornis</name>
    <dbReference type="NCBI Taxonomy" id="46731"/>
    <lineage>
        <taxon>Eukaryota</taxon>
        <taxon>Metazoa</taxon>
        <taxon>Cnidaria</taxon>
        <taxon>Anthozoa</taxon>
        <taxon>Hexacorallia</taxon>
        <taxon>Scleractinia</taxon>
        <taxon>Astrocoeniina</taxon>
        <taxon>Pocilloporidae</taxon>
        <taxon>Pocillopora</taxon>
    </lineage>
</organism>
<keyword evidence="6 9" id="KW-1133">Transmembrane helix</keyword>
<dbReference type="GO" id="GO:0030964">
    <property type="term" value="C:NADH dehydrogenase complex"/>
    <property type="evidence" value="ECO:0007669"/>
    <property type="project" value="TreeGrafter"/>
</dbReference>
<evidence type="ECO:0000256" key="8">
    <source>
        <dbReference type="ARBA" id="ARBA00049551"/>
    </source>
</evidence>
<dbReference type="Gene3D" id="1.20.58.1610">
    <property type="entry name" value="NADH:ubiquinone/plastoquinone oxidoreductase, chain 3"/>
    <property type="match status" value="1"/>
</dbReference>
<feature type="transmembrane region" description="Helical" evidence="9">
    <location>
        <begin position="86"/>
        <end position="107"/>
    </location>
</feature>
<proteinExistence type="inferred from homology"/>
<feature type="transmembrane region" description="Helical" evidence="9">
    <location>
        <begin position="56"/>
        <end position="74"/>
    </location>
</feature>
<dbReference type="KEGG" id="pdam:5580394"/>
<evidence type="ECO:0000256" key="7">
    <source>
        <dbReference type="ARBA" id="ARBA00023136"/>
    </source>
</evidence>
<reference evidence="10" key="2">
    <citation type="submission" date="2007-03" db="EMBL/GenBank/DDBJ databases">
        <authorList>
            <person name="Flot J.-F."/>
            <person name="Tillier S."/>
        </authorList>
    </citation>
    <scope>NUCLEOTIDE SEQUENCE</scope>
</reference>
<dbReference type="AlphaFoldDB" id="A7XPE2"/>
<evidence type="ECO:0000313" key="10">
    <source>
        <dbReference type="EMBL" id="ABO77158.1"/>
    </source>
</evidence>
<dbReference type="GO" id="GO:0008137">
    <property type="term" value="F:NADH dehydrogenase (ubiquinone) activity"/>
    <property type="evidence" value="ECO:0007669"/>
    <property type="project" value="UniProtKB-UniRule"/>
</dbReference>
<keyword evidence="9" id="KW-0830">Ubiquinone</keyword>
<accession>A7XPE2</accession>
<keyword evidence="9" id="KW-1278">Translocase</keyword>
<dbReference type="InterPro" id="IPR038430">
    <property type="entry name" value="NDAH_ubi_oxred_su3_sf"/>
</dbReference>
<keyword evidence="9" id="KW-0249">Electron transport</keyword>
<sequence length="114" mass="13454">MINLFIFFFLIFILAGLFIFLSFLIGEKIPDREKVSAYECGFAPFNFLGRPFSIRFFLIGILFLIFDLEISFFFPWCVLYNSTAPFGFWTMIGFFFVLVLGLIYEWVMGGLEWE</sequence>
<dbReference type="InterPro" id="IPR000440">
    <property type="entry name" value="NADH_UbQ/plastoQ_OxRdtase_su3"/>
</dbReference>
<geneLocation type="mitochondrion" evidence="10"/>
<reference evidence="10" key="1">
    <citation type="journal article" date="2007" name="Gene">
        <title>The mitochondrial genome of Pocillopora (Cnidaria: Scleractinia) contains two variable regions: the putative D-loop and a novel ORF of unknown function.</title>
        <authorList>
            <person name="Flot J.F."/>
            <person name="Tillier S."/>
        </authorList>
    </citation>
    <scope>NUCLEOTIDE SEQUENCE</scope>
</reference>
<evidence type="ECO:0000256" key="6">
    <source>
        <dbReference type="ARBA" id="ARBA00022989"/>
    </source>
</evidence>
<keyword evidence="9 10" id="KW-0496">Mitochondrion</keyword>
<name>A7XPE2_POCDA</name>
<protein>
    <recommendedName>
        <fullName evidence="3 9">NADH-ubiquinone oxidoreductase chain 3</fullName>
        <ecNumber evidence="9">7.1.1.2</ecNumber>
    </recommendedName>
</protein>
<comment type="subcellular location">
    <subcellularLocation>
        <location evidence="1">Membrane</location>
    </subcellularLocation>
    <subcellularLocation>
        <location evidence="9">Mitochondrion membrane</location>
        <topology evidence="9">Multi-pass membrane protein</topology>
    </subcellularLocation>
</comment>
<dbReference type="EMBL" id="EF526302">
    <property type="protein sequence ID" value="ABO77158.1"/>
    <property type="molecule type" value="Genomic_DNA"/>
</dbReference>
<keyword evidence="9" id="KW-0679">Respiratory chain</keyword>
<dbReference type="OrthoDB" id="154075at2759"/>
<dbReference type="OMA" id="GPRRYNR"/>
<comment type="catalytic activity">
    <reaction evidence="8 9">
        <text>a ubiquinone + NADH + 5 H(+)(in) = a ubiquinol + NAD(+) + 4 H(+)(out)</text>
        <dbReference type="Rhea" id="RHEA:29091"/>
        <dbReference type="Rhea" id="RHEA-COMP:9565"/>
        <dbReference type="Rhea" id="RHEA-COMP:9566"/>
        <dbReference type="ChEBI" id="CHEBI:15378"/>
        <dbReference type="ChEBI" id="CHEBI:16389"/>
        <dbReference type="ChEBI" id="CHEBI:17976"/>
        <dbReference type="ChEBI" id="CHEBI:57540"/>
        <dbReference type="ChEBI" id="CHEBI:57945"/>
        <dbReference type="EC" id="7.1.1.2"/>
    </reaction>
</comment>
<feature type="transmembrane region" description="Helical" evidence="9">
    <location>
        <begin position="6"/>
        <end position="26"/>
    </location>
</feature>